<accession>A0A0P0D9W9</accession>
<dbReference type="EMBL" id="CP012898">
    <property type="protein sequence ID" value="ALJ04746.1"/>
    <property type="molecule type" value="Genomic_DNA"/>
</dbReference>
<dbReference type="InterPro" id="IPR017946">
    <property type="entry name" value="PLC-like_Pdiesterase_TIM-brl"/>
</dbReference>
<dbReference type="OrthoDB" id="9794455at2"/>
<dbReference type="GO" id="GO:0006629">
    <property type="term" value="P:lipid metabolic process"/>
    <property type="evidence" value="ECO:0007669"/>
    <property type="project" value="InterPro"/>
</dbReference>
<dbReference type="KEGG" id="ahz:APS56_06225"/>
<gene>
    <name evidence="1" type="ORF">APS56_06225</name>
</gene>
<name>A0A0P0D9W9_9FLAO</name>
<evidence type="ECO:0000313" key="2">
    <source>
        <dbReference type="Proteomes" id="UP000057981"/>
    </source>
</evidence>
<keyword evidence="2" id="KW-1185">Reference proteome</keyword>
<evidence type="ECO:0000313" key="1">
    <source>
        <dbReference type="EMBL" id="ALJ04746.1"/>
    </source>
</evidence>
<proteinExistence type="predicted"/>
<dbReference type="Gene3D" id="3.20.20.190">
    <property type="entry name" value="Phosphatidylinositol (PI) phosphodiesterase"/>
    <property type="match status" value="1"/>
</dbReference>
<dbReference type="RefSeq" id="WP_054726101.1">
    <property type="nucleotide sequence ID" value="NZ_CP012898.1"/>
</dbReference>
<evidence type="ECO:0008006" key="3">
    <source>
        <dbReference type="Google" id="ProtNLM"/>
    </source>
</evidence>
<dbReference type="Pfam" id="PF13653">
    <property type="entry name" value="GDPD_2"/>
    <property type="match status" value="1"/>
</dbReference>
<dbReference type="Proteomes" id="UP000057981">
    <property type="component" value="Chromosome"/>
</dbReference>
<dbReference type="SUPFAM" id="SSF51695">
    <property type="entry name" value="PLC-like phosphodiesterases"/>
    <property type="match status" value="1"/>
</dbReference>
<dbReference type="STRING" id="1736674.APS56_06225"/>
<dbReference type="GO" id="GO:0008081">
    <property type="term" value="F:phosphoric diester hydrolase activity"/>
    <property type="evidence" value="ECO:0007669"/>
    <property type="project" value="InterPro"/>
</dbReference>
<protein>
    <recommendedName>
        <fullName evidence="3">Alkaline phosphatase</fullName>
    </recommendedName>
</protein>
<sequence length="256" mass="30023">MKTRGILFILLTIINFGYCQDSEKQKVHSHNDYLKTVPFWDAYSAGASSIEVDLFLKNNKLYATHDEKDIIENRLFENLYLEPLQKAYDLGLGEMQNLILLIDIKSEAYNTLKAVIQVLEEYPTLIKNKKIKFVISGNRPNVSDYINYPDFIYFDYQSLDANLTQNQKQRIGLISLNFKKYLKWDGKQEISQIDYYKLKAIVAEAHQFKKEFRFWGIPDTKMSWQLFSKMGVDYINTDNALKCVTFFKTTNDGDDY</sequence>
<organism evidence="1 2">
    <name type="scientific">Pseudalgibacter alginicilyticus</name>
    <dbReference type="NCBI Taxonomy" id="1736674"/>
    <lineage>
        <taxon>Bacteria</taxon>
        <taxon>Pseudomonadati</taxon>
        <taxon>Bacteroidota</taxon>
        <taxon>Flavobacteriia</taxon>
        <taxon>Flavobacteriales</taxon>
        <taxon>Flavobacteriaceae</taxon>
        <taxon>Pseudalgibacter</taxon>
    </lineage>
</organism>
<reference evidence="1 2" key="1">
    <citation type="submission" date="2015-10" db="EMBL/GenBank/DDBJ databases">
        <authorList>
            <person name="Gilbert D.G."/>
        </authorList>
    </citation>
    <scope>NUCLEOTIDE SEQUENCE [LARGE SCALE GENOMIC DNA]</scope>
    <source>
        <strain evidence="2">HZ-22</strain>
    </source>
</reference>
<dbReference type="AlphaFoldDB" id="A0A0P0D9W9"/>